<gene>
    <name evidence="1" type="ORF">DB43_AO00090</name>
</gene>
<dbReference type="Proteomes" id="UP000031307">
    <property type="component" value="Unassembled WGS sequence"/>
</dbReference>
<evidence type="ECO:0000313" key="1">
    <source>
        <dbReference type="EMBL" id="KIA76270.1"/>
    </source>
</evidence>
<reference evidence="1 2" key="1">
    <citation type="journal article" date="2014" name="Mol. Biol. Evol.">
        <title>Massive expansion of Ubiquitination-related gene families within the Chlamydiae.</title>
        <authorList>
            <person name="Domman D."/>
            <person name="Collingro A."/>
            <person name="Lagkouvardos I."/>
            <person name="Gehre L."/>
            <person name="Weinmaier T."/>
            <person name="Rattei T."/>
            <person name="Subtil A."/>
            <person name="Horn M."/>
        </authorList>
    </citation>
    <scope>NUCLEOTIDE SEQUENCE [LARGE SCALE GENOMIC DNA]</scope>
    <source>
        <strain evidence="1 2">OEW1</strain>
    </source>
</reference>
<evidence type="ECO:0000313" key="2">
    <source>
        <dbReference type="Proteomes" id="UP000031307"/>
    </source>
</evidence>
<name>A0A0C1C4X2_9BACT</name>
<proteinExistence type="predicted"/>
<organism evidence="1 2">
    <name type="scientific">Parachlamydia acanthamoebae</name>
    <dbReference type="NCBI Taxonomy" id="83552"/>
    <lineage>
        <taxon>Bacteria</taxon>
        <taxon>Pseudomonadati</taxon>
        <taxon>Chlamydiota</taxon>
        <taxon>Chlamydiia</taxon>
        <taxon>Parachlamydiales</taxon>
        <taxon>Parachlamydiaceae</taxon>
        <taxon>Parachlamydia</taxon>
    </lineage>
</organism>
<protein>
    <submittedName>
        <fullName evidence="1">Uncharacterized protein</fullName>
    </submittedName>
</protein>
<dbReference type="AlphaFoldDB" id="A0A0C1C4X2"/>
<accession>A0A0C1C4X2</accession>
<sequence>MFLLRVVFMNDTSIKIFLEWFSNNAEDYFYFEKNQDVLFSNLHASLSKVHPDLVFEFSQVLEDGTKELVISADGIKSLFPIVVNLVSQAPFFKKWTIIAFRQPRNFTQIIYQNVKINLSDAFFKYEKWMGKSILNYTSGIFPIPKSGRLPHLFYSIIY</sequence>
<dbReference type="EMBL" id="JSAM01000125">
    <property type="protein sequence ID" value="KIA76270.1"/>
    <property type="molecule type" value="Genomic_DNA"/>
</dbReference>
<dbReference type="PATRIC" id="fig|83552.4.peg.2613"/>
<comment type="caution">
    <text evidence="1">The sequence shown here is derived from an EMBL/GenBank/DDBJ whole genome shotgun (WGS) entry which is preliminary data.</text>
</comment>